<dbReference type="RefSeq" id="WP_105053191.1">
    <property type="nucleotide sequence ID" value="NZ_BMYG01000001.1"/>
</dbReference>
<sequence>MKDFINIHDYIISSEIVGDWDGQEEEVTDRINSMIHQAYNMFPEDVSTESAEKLFDELWAAVAGQEFVIEAEYDELESWLDTFVRQKLDEIEYD</sequence>
<keyword evidence="2" id="KW-1185">Reference proteome</keyword>
<dbReference type="Proteomes" id="UP000239007">
    <property type="component" value="Unassembled WGS sequence"/>
</dbReference>
<comment type="caution">
    <text evidence="1">The sequence shown here is derived from an EMBL/GenBank/DDBJ whole genome shotgun (WGS) entry which is preliminary data.</text>
</comment>
<reference evidence="1 2" key="1">
    <citation type="submission" date="2016-12" db="EMBL/GenBank/DDBJ databases">
        <title>Diversity of luminous bacteria.</title>
        <authorList>
            <person name="Yoshizawa S."/>
            <person name="Kogure K."/>
        </authorList>
    </citation>
    <scope>NUCLEOTIDE SEQUENCE [LARGE SCALE GENOMIC DNA]</scope>
    <source>
        <strain evidence="1 2">SA4-48</strain>
    </source>
</reference>
<organism evidence="1 2">
    <name type="scientific">Psychrosphaera saromensis</name>
    <dbReference type="NCBI Taxonomy" id="716813"/>
    <lineage>
        <taxon>Bacteria</taxon>
        <taxon>Pseudomonadati</taxon>
        <taxon>Pseudomonadota</taxon>
        <taxon>Gammaproteobacteria</taxon>
        <taxon>Alteromonadales</taxon>
        <taxon>Pseudoalteromonadaceae</taxon>
        <taxon>Psychrosphaera</taxon>
    </lineage>
</organism>
<gene>
    <name evidence="1" type="ORF">BTO11_14120</name>
</gene>
<name>A0A2S7UZG2_9GAMM</name>
<dbReference type="OrthoDB" id="6238772at2"/>
<dbReference type="AlphaFoldDB" id="A0A2S7UZG2"/>
<evidence type="ECO:0000313" key="1">
    <source>
        <dbReference type="EMBL" id="PQJ54671.1"/>
    </source>
</evidence>
<dbReference type="EMBL" id="MSCH01000003">
    <property type="protein sequence ID" value="PQJ54671.1"/>
    <property type="molecule type" value="Genomic_DNA"/>
</dbReference>
<accession>A0A2S7UZG2</accession>
<evidence type="ECO:0000313" key="2">
    <source>
        <dbReference type="Proteomes" id="UP000239007"/>
    </source>
</evidence>
<protein>
    <submittedName>
        <fullName evidence="1">Uncharacterized protein</fullName>
    </submittedName>
</protein>
<proteinExistence type="predicted"/>